<comment type="similarity">
    <text evidence="2">Belongs to the cytochrome c oxidase subunit 2 family.</text>
</comment>
<dbReference type="InterPro" id="IPR014222">
    <property type="entry name" value="Cyt_c_oxidase_su2"/>
</dbReference>
<dbReference type="GO" id="GO:0016491">
    <property type="term" value="F:oxidoreductase activity"/>
    <property type="evidence" value="ECO:0007669"/>
    <property type="project" value="InterPro"/>
</dbReference>
<dbReference type="GO" id="GO:0016020">
    <property type="term" value="C:membrane"/>
    <property type="evidence" value="ECO:0007669"/>
    <property type="project" value="UniProtKB-SubCell"/>
</dbReference>
<dbReference type="NCBIfam" id="TIGR02866">
    <property type="entry name" value="CoxB"/>
    <property type="match status" value="1"/>
</dbReference>
<evidence type="ECO:0000256" key="14">
    <source>
        <dbReference type="ARBA" id="ARBA00031399"/>
    </source>
</evidence>
<dbReference type="InterPro" id="IPR045187">
    <property type="entry name" value="CcO_II"/>
</dbReference>
<evidence type="ECO:0000256" key="6">
    <source>
        <dbReference type="ARBA" id="ARBA00022692"/>
    </source>
</evidence>
<evidence type="ECO:0000256" key="10">
    <source>
        <dbReference type="ARBA" id="ARBA00023004"/>
    </source>
</evidence>
<dbReference type="GO" id="GO:0020037">
    <property type="term" value="F:heme binding"/>
    <property type="evidence" value="ECO:0007669"/>
    <property type="project" value="InterPro"/>
</dbReference>
<organism evidence="20 21">
    <name type="scientific">Tianweitania sediminis</name>
    <dbReference type="NCBI Taxonomy" id="1502156"/>
    <lineage>
        <taxon>Bacteria</taxon>
        <taxon>Pseudomonadati</taxon>
        <taxon>Pseudomonadota</taxon>
        <taxon>Alphaproteobacteria</taxon>
        <taxon>Hyphomicrobiales</taxon>
        <taxon>Phyllobacteriaceae</taxon>
        <taxon>Tianweitania</taxon>
    </lineage>
</organism>
<evidence type="ECO:0000256" key="4">
    <source>
        <dbReference type="ARBA" id="ARBA00022617"/>
    </source>
</evidence>
<evidence type="ECO:0000256" key="9">
    <source>
        <dbReference type="ARBA" id="ARBA00022989"/>
    </source>
</evidence>
<dbReference type="AlphaFoldDB" id="A0A8J7UJA6"/>
<keyword evidence="5" id="KW-0679">Respiratory chain</keyword>
<comment type="function">
    <text evidence="13">Subunits I and II form the functional core of the enzyme complex. Electrons originating in cytochrome c are transferred via heme a and Cu(A) to the binuclear center formed by heme a3 and Cu(B).</text>
</comment>
<reference evidence="20" key="1">
    <citation type="submission" date="2021-03" db="EMBL/GenBank/DDBJ databases">
        <title>Genome sequencing and assembly of Tianweitania sediminis.</title>
        <authorList>
            <person name="Chhetri G."/>
        </authorList>
    </citation>
    <scope>NUCLEOTIDE SEQUENCE</scope>
    <source>
        <strain evidence="20">Z8</strain>
    </source>
</reference>
<keyword evidence="4 16" id="KW-0349">Heme</keyword>
<keyword evidence="3" id="KW-0813">Transport</keyword>
<dbReference type="GO" id="GO:0004129">
    <property type="term" value="F:cytochrome-c oxidase activity"/>
    <property type="evidence" value="ECO:0007669"/>
    <property type="project" value="UniProtKB-EC"/>
</dbReference>
<comment type="caution">
    <text evidence="20">The sequence shown here is derived from an EMBL/GenBank/DDBJ whole genome shotgun (WGS) entry which is preliminary data.</text>
</comment>
<dbReference type="InterPro" id="IPR008972">
    <property type="entry name" value="Cupredoxin"/>
</dbReference>
<dbReference type="GO" id="GO:0042773">
    <property type="term" value="P:ATP synthesis coupled electron transport"/>
    <property type="evidence" value="ECO:0007669"/>
    <property type="project" value="TreeGrafter"/>
</dbReference>
<evidence type="ECO:0000256" key="1">
    <source>
        <dbReference type="ARBA" id="ARBA00004141"/>
    </source>
</evidence>
<dbReference type="SUPFAM" id="SSF49503">
    <property type="entry name" value="Cupredoxins"/>
    <property type="match status" value="1"/>
</dbReference>
<feature type="transmembrane region" description="Helical" evidence="17">
    <location>
        <begin position="15"/>
        <end position="41"/>
    </location>
</feature>
<evidence type="ECO:0000256" key="17">
    <source>
        <dbReference type="SAM" id="Phobius"/>
    </source>
</evidence>
<evidence type="ECO:0000259" key="18">
    <source>
        <dbReference type="PROSITE" id="PS50857"/>
    </source>
</evidence>
<feature type="transmembrane region" description="Helical" evidence="17">
    <location>
        <begin position="53"/>
        <end position="79"/>
    </location>
</feature>
<gene>
    <name evidence="20" type="primary">coxB</name>
    <name evidence="20" type="ORF">J5Y06_00620</name>
</gene>
<proteinExistence type="inferred from homology"/>
<keyword evidence="11" id="KW-0186">Copper</keyword>
<name>A0A8J7UJA6_9HYPH</name>
<dbReference type="InterPro" id="IPR009056">
    <property type="entry name" value="Cyt_c-like_dom"/>
</dbReference>
<dbReference type="GO" id="GO:0005507">
    <property type="term" value="F:copper ion binding"/>
    <property type="evidence" value="ECO:0007669"/>
    <property type="project" value="InterPro"/>
</dbReference>
<feature type="domain" description="Cytochrome oxidase subunit II copper A binding" evidence="18">
    <location>
        <begin position="90"/>
        <end position="206"/>
    </location>
</feature>
<dbReference type="Pfam" id="PF00116">
    <property type="entry name" value="COX2"/>
    <property type="match status" value="1"/>
</dbReference>
<keyword evidence="6 17" id="KW-0812">Transmembrane</keyword>
<keyword evidence="12 17" id="KW-0472">Membrane</keyword>
<evidence type="ECO:0000256" key="7">
    <source>
        <dbReference type="ARBA" id="ARBA00022723"/>
    </source>
</evidence>
<dbReference type="PANTHER" id="PTHR22888:SF9">
    <property type="entry name" value="CYTOCHROME C OXIDASE SUBUNIT 2"/>
    <property type="match status" value="1"/>
</dbReference>
<evidence type="ECO:0000256" key="11">
    <source>
        <dbReference type="ARBA" id="ARBA00023008"/>
    </source>
</evidence>
<evidence type="ECO:0000256" key="12">
    <source>
        <dbReference type="ARBA" id="ARBA00023136"/>
    </source>
</evidence>
<keyword evidence="10 16" id="KW-0408">Iron</keyword>
<keyword evidence="21" id="KW-1185">Reference proteome</keyword>
<comment type="subcellular location">
    <subcellularLocation>
        <location evidence="1">Membrane</location>
        <topology evidence="1">Multi-pass membrane protein</topology>
    </subcellularLocation>
</comment>
<dbReference type="InterPro" id="IPR034236">
    <property type="entry name" value="CuRO_CcO_Caa3_II"/>
</dbReference>
<dbReference type="CDD" id="cd04213">
    <property type="entry name" value="CuRO_CcO_Caa3_II"/>
    <property type="match status" value="1"/>
</dbReference>
<dbReference type="Proteomes" id="UP000666240">
    <property type="component" value="Unassembled WGS sequence"/>
</dbReference>
<keyword evidence="9 17" id="KW-1133">Transmembrane helix</keyword>
<feature type="domain" description="Cytochrome c" evidence="19">
    <location>
        <begin position="213"/>
        <end position="305"/>
    </location>
</feature>
<accession>A0A8J7UJA6</accession>
<evidence type="ECO:0000256" key="15">
    <source>
        <dbReference type="ARBA" id="ARBA00047816"/>
    </source>
</evidence>
<dbReference type="Gene3D" id="2.60.40.420">
    <property type="entry name" value="Cupredoxins - blue copper proteins"/>
    <property type="match status" value="1"/>
</dbReference>
<dbReference type="SUPFAM" id="SSF46626">
    <property type="entry name" value="Cytochrome c"/>
    <property type="match status" value="1"/>
</dbReference>
<sequence>MQSALDPAGHEAQELYLLFLGMCAGGAVVFISVVSLLIYAVHHQRRVHSDRVVARLILWGTVTTVAVLTVLLTFSLALWPGLRPVQAEGQPAIEITVTGHQFWWDVRYQTPDGQAVVVAANEVRLPVGERVFLTLESADMIHSFWIPALAGKMDMVPGRSTHLSLLATRPGVFRGPCAEYCGTSHALMAFSAVAMEPAAFTAWLAARRMPSPTAQAAGLQAFLSNGCGGCHTISGTEARGKIGPDLSHVGSRETIGAGILPNTVQSIARFIKEPDTIKPGVRMPSFRMLPDEEIAGIAQYLKGLQ</sequence>
<evidence type="ECO:0000256" key="3">
    <source>
        <dbReference type="ARBA" id="ARBA00022448"/>
    </source>
</evidence>
<dbReference type="EMBL" id="JAGIYY010000001">
    <property type="protein sequence ID" value="MBP0437152.1"/>
    <property type="molecule type" value="Genomic_DNA"/>
</dbReference>
<evidence type="ECO:0000256" key="2">
    <source>
        <dbReference type="ARBA" id="ARBA00007866"/>
    </source>
</evidence>
<protein>
    <recommendedName>
        <fullName evidence="14">Cytochrome aa3 subunit 2</fullName>
    </recommendedName>
</protein>
<evidence type="ECO:0000256" key="16">
    <source>
        <dbReference type="PROSITE-ProRule" id="PRU00433"/>
    </source>
</evidence>
<dbReference type="InterPro" id="IPR002429">
    <property type="entry name" value="CcO_II-like_C"/>
</dbReference>
<dbReference type="PROSITE" id="PS51007">
    <property type="entry name" value="CYTC"/>
    <property type="match status" value="1"/>
</dbReference>
<evidence type="ECO:0000256" key="8">
    <source>
        <dbReference type="ARBA" id="ARBA00022982"/>
    </source>
</evidence>
<keyword evidence="7 16" id="KW-0479">Metal-binding</keyword>
<evidence type="ECO:0000256" key="5">
    <source>
        <dbReference type="ARBA" id="ARBA00022660"/>
    </source>
</evidence>
<keyword evidence="8" id="KW-0249">Electron transport</keyword>
<evidence type="ECO:0000256" key="13">
    <source>
        <dbReference type="ARBA" id="ARBA00024688"/>
    </source>
</evidence>
<evidence type="ECO:0000259" key="19">
    <source>
        <dbReference type="PROSITE" id="PS51007"/>
    </source>
</evidence>
<comment type="catalytic activity">
    <reaction evidence="15">
        <text>4 Fe(II)-[cytochrome c] + O2 + 8 H(+)(in) = 4 Fe(III)-[cytochrome c] + 2 H2O + 4 H(+)(out)</text>
        <dbReference type="Rhea" id="RHEA:11436"/>
        <dbReference type="Rhea" id="RHEA-COMP:10350"/>
        <dbReference type="Rhea" id="RHEA-COMP:14399"/>
        <dbReference type="ChEBI" id="CHEBI:15377"/>
        <dbReference type="ChEBI" id="CHEBI:15378"/>
        <dbReference type="ChEBI" id="CHEBI:15379"/>
        <dbReference type="ChEBI" id="CHEBI:29033"/>
        <dbReference type="ChEBI" id="CHEBI:29034"/>
        <dbReference type="EC" id="7.1.1.9"/>
    </reaction>
</comment>
<dbReference type="Pfam" id="PF00034">
    <property type="entry name" value="Cytochrom_C"/>
    <property type="match status" value="1"/>
</dbReference>
<evidence type="ECO:0000313" key="20">
    <source>
        <dbReference type="EMBL" id="MBP0437152.1"/>
    </source>
</evidence>
<dbReference type="InterPro" id="IPR036909">
    <property type="entry name" value="Cyt_c-like_dom_sf"/>
</dbReference>
<dbReference type="PROSITE" id="PS50857">
    <property type="entry name" value="COX2_CUA"/>
    <property type="match status" value="1"/>
</dbReference>
<dbReference type="PANTHER" id="PTHR22888">
    <property type="entry name" value="CYTOCHROME C OXIDASE, SUBUNIT II"/>
    <property type="match status" value="1"/>
</dbReference>
<evidence type="ECO:0000313" key="21">
    <source>
        <dbReference type="Proteomes" id="UP000666240"/>
    </source>
</evidence>